<dbReference type="OrthoDB" id="3267562at2"/>
<evidence type="ECO:0000256" key="3">
    <source>
        <dbReference type="ARBA" id="ARBA00022692"/>
    </source>
</evidence>
<name>A0A147EN10_9MICO</name>
<keyword evidence="5 6" id="KW-0472">Membrane</keyword>
<evidence type="ECO:0000256" key="6">
    <source>
        <dbReference type="SAM" id="Phobius"/>
    </source>
</evidence>
<gene>
    <name evidence="8" type="ORF">NS354_07365</name>
</gene>
<dbReference type="PANTHER" id="PTHR35007">
    <property type="entry name" value="INTEGRAL MEMBRANE PROTEIN-RELATED"/>
    <property type="match status" value="1"/>
</dbReference>
<dbReference type="Pfam" id="PF00482">
    <property type="entry name" value="T2SSF"/>
    <property type="match status" value="1"/>
</dbReference>
<comment type="caution">
    <text evidence="8">The sequence shown here is derived from an EMBL/GenBank/DDBJ whole genome shotgun (WGS) entry which is preliminary data.</text>
</comment>
<evidence type="ECO:0000256" key="5">
    <source>
        <dbReference type="ARBA" id="ARBA00023136"/>
    </source>
</evidence>
<evidence type="ECO:0000313" key="9">
    <source>
        <dbReference type="Proteomes" id="UP000070810"/>
    </source>
</evidence>
<dbReference type="PATRIC" id="fig|1079994.3.peg.1597"/>
<evidence type="ECO:0000259" key="7">
    <source>
        <dbReference type="Pfam" id="PF00482"/>
    </source>
</evidence>
<organism evidence="8 9">
    <name type="scientific">Leucobacter chromiiresistens</name>
    <dbReference type="NCBI Taxonomy" id="1079994"/>
    <lineage>
        <taxon>Bacteria</taxon>
        <taxon>Bacillati</taxon>
        <taxon>Actinomycetota</taxon>
        <taxon>Actinomycetes</taxon>
        <taxon>Micrococcales</taxon>
        <taxon>Microbacteriaceae</taxon>
        <taxon>Leucobacter</taxon>
    </lineage>
</organism>
<feature type="transmembrane region" description="Helical" evidence="6">
    <location>
        <begin position="134"/>
        <end position="155"/>
    </location>
</feature>
<feature type="transmembrane region" description="Helical" evidence="6">
    <location>
        <begin position="289"/>
        <end position="314"/>
    </location>
</feature>
<dbReference type="Proteomes" id="UP000070810">
    <property type="component" value="Unassembled WGS sequence"/>
</dbReference>
<dbReference type="PANTHER" id="PTHR35007:SF4">
    <property type="entry name" value="CONSERVED TRANSMEMBRANE PROTEIN-RELATED"/>
    <property type="match status" value="1"/>
</dbReference>
<dbReference type="AlphaFoldDB" id="A0A147EN10"/>
<keyword evidence="2" id="KW-1003">Cell membrane</keyword>
<keyword evidence="9" id="KW-1185">Reference proteome</keyword>
<evidence type="ECO:0000256" key="2">
    <source>
        <dbReference type="ARBA" id="ARBA00022475"/>
    </source>
</evidence>
<evidence type="ECO:0000256" key="1">
    <source>
        <dbReference type="ARBA" id="ARBA00004651"/>
    </source>
</evidence>
<dbReference type="InterPro" id="IPR018076">
    <property type="entry name" value="T2SS_GspF_dom"/>
</dbReference>
<evidence type="ECO:0000313" key="8">
    <source>
        <dbReference type="EMBL" id="KTR85869.1"/>
    </source>
</evidence>
<dbReference type="EMBL" id="LDRK01000038">
    <property type="protein sequence ID" value="KTR85869.1"/>
    <property type="molecule type" value="Genomic_DNA"/>
</dbReference>
<sequence length="317" mass="32358">MGASLGERLRARVPGLTPAAAAEQRSEAAVAAERAAALLRGGVPAARAVALISADASPTSATGIIGGRVADGVPIPSALAAAEEPEWRVLAVAWRIAEVCGAPLAPALQRIAEALRELDQMRARRSVLLAGPRATVRMVAALPILALLLGLLLGFDPVPVLIGPAGAVIAAVGAGLLGIGVHWSRLLQRRAAREDTIAGLPSELLWVALGGGAPPVVAMRIVVDRVDEFGAEWVPFGGFCAGSPLLATVAAAESAGVPMRPLLLEQADAERAAAAARLEREAERLGVRVLLPLGVCVLPSFIVLGVLPVVLSMFGAV</sequence>
<comment type="subcellular location">
    <subcellularLocation>
        <location evidence="1">Cell membrane</location>
        <topology evidence="1">Multi-pass membrane protein</topology>
    </subcellularLocation>
</comment>
<proteinExistence type="predicted"/>
<protein>
    <recommendedName>
        <fullName evidence="7">Type II secretion system protein GspF domain-containing protein</fullName>
    </recommendedName>
</protein>
<reference evidence="8 9" key="1">
    <citation type="journal article" date="2016" name="Front. Microbiol.">
        <title>Genomic Resource of Rice Seed Associated Bacteria.</title>
        <authorList>
            <person name="Midha S."/>
            <person name="Bansal K."/>
            <person name="Sharma S."/>
            <person name="Kumar N."/>
            <person name="Patil P.P."/>
            <person name="Chaudhry V."/>
            <person name="Patil P.B."/>
        </authorList>
    </citation>
    <scope>NUCLEOTIDE SEQUENCE [LARGE SCALE GENOMIC DNA]</scope>
    <source>
        <strain evidence="8 9">NS354</strain>
    </source>
</reference>
<accession>A0A147EN10</accession>
<keyword evidence="4 6" id="KW-1133">Transmembrane helix</keyword>
<feature type="domain" description="Type II secretion system protein GspF" evidence="7">
    <location>
        <begin position="34"/>
        <end position="150"/>
    </location>
</feature>
<feature type="transmembrane region" description="Helical" evidence="6">
    <location>
        <begin position="161"/>
        <end position="183"/>
    </location>
</feature>
<keyword evidence="3 6" id="KW-0812">Transmembrane</keyword>
<dbReference type="GO" id="GO:0005886">
    <property type="term" value="C:plasma membrane"/>
    <property type="evidence" value="ECO:0007669"/>
    <property type="project" value="UniProtKB-SubCell"/>
</dbReference>
<evidence type="ECO:0000256" key="4">
    <source>
        <dbReference type="ARBA" id="ARBA00022989"/>
    </source>
</evidence>
<dbReference type="RefSeq" id="WP_058593918.1">
    <property type="nucleotide sequence ID" value="NZ_LDRK01000038.1"/>
</dbReference>